<dbReference type="EMBL" id="FTLX01000004">
    <property type="protein sequence ID" value="SIQ89349.1"/>
    <property type="molecule type" value="Genomic_DNA"/>
</dbReference>
<evidence type="ECO:0000313" key="1">
    <source>
        <dbReference type="EMBL" id="SIQ89349.1"/>
    </source>
</evidence>
<sequence length="58" mass="6616">MKLCERCNRPLKTQKSMDAFMGPVCKRKAAEEAARAEFERNQVTMDEVLNHAESEKSA</sequence>
<name>A0A1N6WGT9_9BACI</name>
<dbReference type="AlphaFoldDB" id="A0A1N6WGT9"/>
<dbReference type="Pfam" id="PF19474">
    <property type="entry name" value="DUF6011"/>
    <property type="match status" value="1"/>
</dbReference>
<dbReference type="Proteomes" id="UP000186385">
    <property type="component" value="Unassembled WGS sequence"/>
</dbReference>
<accession>A0A1N6WGT9</accession>
<reference evidence="1 2" key="1">
    <citation type="submission" date="2017-01" db="EMBL/GenBank/DDBJ databases">
        <authorList>
            <person name="Mah S.A."/>
            <person name="Swanson W.J."/>
            <person name="Moy G.W."/>
            <person name="Vacquier V.D."/>
        </authorList>
    </citation>
    <scope>NUCLEOTIDE SEQUENCE [LARGE SCALE GENOMIC DNA]</scope>
    <source>
        <strain evidence="1 2">NIO-1016</strain>
    </source>
</reference>
<protein>
    <submittedName>
        <fullName evidence="1">Uncharacterized protein</fullName>
    </submittedName>
</protein>
<dbReference type="STRING" id="1017273.SAMN05443094_104163"/>
<gene>
    <name evidence="1" type="ORF">SAMN05443094_104163</name>
</gene>
<organism evidence="1 2">
    <name type="scientific">Domibacillus enclensis</name>
    <dbReference type="NCBI Taxonomy" id="1017273"/>
    <lineage>
        <taxon>Bacteria</taxon>
        <taxon>Bacillati</taxon>
        <taxon>Bacillota</taxon>
        <taxon>Bacilli</taxon>
        <taxon>Bacillales</taxon>
        <taxon>Bacillaceae</taxon>
        <taxon>Domibacillus</taxon>
    </lineage>
</organism>
<dbReference type="InterPro" id="IPR046053">
    <property type="entry name" value="DUF6011"/>
</dbReference>
<evidence type="ECO:0000313" key="2">
    <source>
        <dbReference type="Proteomes" id="UP000186385"/>
    </source>
</evidence>
<dbReference type="RefSeq" id="WP_169714096.1">
    <property type="nucleotide sequence ID" value="NZ_FTLX01000004.1"/>
</dbReference>
<proteinExistence type="predicted"/>